<organism evidence="2">
    <name type="scientific">Trichophyton rubrum CBS 288.86</name>
    <dbReference type="NCBI Taxonomy" id="1215330"/>
    <lineage>
        <taxon>Eukaryota</taxon>
        <taxon>Fungi</taxon>
        <taxon>Dikarya</taxon>
        <taxon>Ascomycota</taxon>
        <taxon>Pezizomycotina</taxon>
        <taxon>Eurotiomycetes</taxon>
        <taxon>Eurotiomycetidae</taxon>
        <taxon>Onygenales</taxon>
        <taxon>Arthrodermataceae</taxon>
        <taxon>Trichophyton</taxon>
    </lineage>
</organism>
<dbReference type="HOGENOM" id="CLU_1972055_0_0_1"/>
<dbReference type="AlphaFoldDB" id="A0A022W902"/>
<gene>
    <name evidence="2" type="ORF">H103_02413</name>
</gene>
<proteinExistence type="predicted"/>
<feature type="compositionally biased region" description="Basic and acidic residues" evidence="1">
    <location>
        <begin position="55"/>
        <end position="64"/>
    </location>
</feature>
<name>A0A022W902_TRIRU</name>
<reference evidence="2" key="1">
    <citation type="submission" date="2014-02" db="EMBL/GenBank/DDBJ databases">
        <title>The Genome Sequence of Trichophyton rubrum (morphotype fischeri) CBS 288.86.</title>
        <authorList>
            <consortium name="The Broad Institute Genomics Platform"/>
            <person name="Cuomo C.A."/>
            <person name="White T.C."/>
            <person name="Graser Y."/>
            <person name="Martinez-Rossi N."/>
            <person name="Heitman J."/>
            <person name="Young S.K."/>
            <person name="Zeng Q."/>
            <person name="Gargeya S."/>
            <person name="Abouelleil A."/>
            <person name="Alvarado L."/>
            <person name="Chapman S.B."/>
            <person name="Gainer-Dewar J."/>
            <person name="Goldberg J."/>
            <person name="Griggs A."/>
            <person name="Gujja S."/>
            <person name="Hansen M."/>
            <person name="Howarth C."/>
            <person name="Imamovic A."/>
            <person name="Larimer J."/>
            <person name="Martinez D."/>
            <person name="Murphy C."/>
            <person name="Pearson M.D."/>
            <person name="Persinoti G."/>
            <person name="Poon T."/>
            <person name="Priest M."/>
            <person name="Roberts A.D."/>
            <person name="Saif S."/>
            <person name="Shea T.D."/>
            <person name="Sykes S.N."/>
            <person name="Wortman J."/>
            <person name="Nusbaum C."/>
            <person name="Birren B."/>
        </authorList>
    </citation>
    <scope>NUCLEOTIDE SEQUENCE [LARGE SCALE GENOMIC DNA]</scope>
    <source>
        <strain evidence="2">CBS 288.86</strain>
    </source>
</reference>
<protein>
    <submittedName>
        <fullName evidence="2">Uncharacterized protein</fullName>
    </submittedName>
</protein>
<accession>A0A022W902</accession>
<feature type="compositionally biased region" description="Acidic residues" evidence="1">
    <location>
        <begin position="113"/>
        <end position="127"/>
    </location>
</feature>
<feature type="region of interest" description="Disordered" evidence="1">
    <location>
        <begin position="24"/>
        <end position="127"/>
    </location>
</feature>
<dbReference type="EMBL" id="KK207769">
    <property type="protein sequence ID" value="EZF54910.1"/>
    <property type="molecule type" value="Genomic_DNA"/>
</dbReference>
<evidence type="ECO:0000256" key="1">
    <source>
        <dbReference type="SAM" id="MobiDB-lite"/>
    </source>
</evidence>
<sequence>MTGEAEFFINQGIFLFVFEATSRTPARDEGGSVSGKRRQRQYTRRPLLQAINGIRSDRGEDGRRYRGRAAVSAVVDGSEVGVFAGRERQKKGRTQGGEGERGNEKQKKKEKNNDDDDDDDQSAADRG</sequence>
<dbReference type="Proteomes" id="UP000023758">
    <property type="component" value="Unassembled WGS sequence"/>
</dbReference>
<feature type="compositionally biased region" description="Basic and acidic residues" evidence="1">
    <location>
        <begin position="98"/>
        <end position="107"/>
    </location>
</feature>
<evidence type="ECO:0000313" key="2">
    <source>
        <dbReference type="EMBL" id="EZF54910.1"/>
    </source>
</evidence>